<protein>
    <submittedName>
        <fullName evidence="2">Uncharacterized protein</fullName>
    </submittedName>
</protein>
<keyword evidence="3" id="KW-1185">Reference proteome</keyword>
<evidence type="ECO:0000313" key="3">
    <source>
        <dbReference type="Proteomes" id="UP000030653"/>
    </source>
</evidence>
<dbReference type="EMBL" id="JH795855">
    <property type="protein sequence ID" value="EJU06140.1"/>
    <property type="molecule type" value="Genomic_DNA"/>
</dbReference>
<sequence>MRLCLVRRRRWRLLRHRRRGRRGRRRRERGGRRRLRKVLRGRRLLLGGKGQSDEGISSVLLPTSSSSYRNEFLFDIRSCFGINFGSGVRACGRAGLPYLVFLCVGSCLFGLFGRRLPPSLPLCAFASVRLCLCLCMCIIYAFLCICNVV</sequence>
<keyword evidence="1" id="KW-0472">Membrane</keyword>
<dbReference type="GeneID" id="63692115"/>
<proteinExistence type="predicted"/>
<name>M5GCB7_DACPD</name>
<feature type="transmembrane region" description="Helical" evidence="1">
    <location>
        <begin position="119"/>
        <end position="143"/>
    </location>
</feature>
<gene>
    <name evidence="2" type="ORF">DACRYDRAFT_92268</name>
</gene>
<dbReference type="RefSeq" id="XP_040633034.1">
    <property type="nucleotide sequence ID" value="XM_040777053.1"/>
</dbReference>
<evidence type="ECO:0000256" key="1">
    <source>
        <dbReference type="SAM" id="Phobius"/>
    </source>
</evidence>
<keyword evidence="1" id="KW-0812">Transmembrane</keyword>
<organism evidence="2 3">
    <name type="scientific">Dacryopinax primogenitus (strain DJM 731)</name>
    <name type="common">Brown rot fungus</name>
    <dbReference type="NCBI Taxonomy" id="1858805"/>
    <lineage>
        <taxon>Eukaryota</taxon>
        <taxon>Fungi</taxon>
        <taxon>Dikarya</taxon>
        <taxon>Basidiomycota</taxon>
        <taxon>Agaricomycotina</taxon>
        <taxon>Dacrymycetes</taxon>
        <taxon>Dacrymycetales</taxon>
        <taxon>Dacrymycetaceae</taxon>
        <taxon>Dacryopinax</taxon>
    </lineage>
</organism>
<feature type="transmembrane region" description="Helical" evidence="1">
    <location>
        <begin position="96"/>
        <end position="113"/>
    </location>
</feature>
<dbReference type="HOGENOM" id="CLU_1749573_0_0_1"/>
<accession>M5GCB7</accession>
<dbReference type="AlphaFoldDB" id="M5GCB7"/>
<keyword evidence="1" id="KW-1133">Transmembrane helix</keyword>
<evidence type="ECO:0000313" key="2">
    <source>
        <dbReference type="EMBL" id="EJU06140.1"/>
    </source>
</evidence>
<reference evidence="2 3" key="1">
    <citation type="journal article" date="2012" name="Science">
        <title>The Paleozoic origin of enzymatic lignin decomposition reconstructed from 31 fungal genomes.</title>
        <authorList>
            <person name="Floudas D."/>
            <person name="Binder M."/>
            <person name="Riley R."/>
            <person name="Barry K."/>
            <person name="Blanchette R.A."/>
            <person name="Henrissat B."/>
            <person name="Martinez A.T."/>
            <person name="Otillar R."/>
            <person name="Spatafora J.W."/>
            <person name="Yadav J.S."/>
            <person name="Aerts A."/>
            <person name="Benoit I."/>
            <person name="Boyd A."/>
            <person name="Carlson A."/>
            <person name="Copeland A."/>
            <person name="Coutinho P.M."/>
            <person name="de Vries R.P."/>
            <person name="Ferreira P."/>
            <person name="Findley K."/>
            <person name="Foster B."/>
            <person name="Gaskell J."/>
            <person name="Glotzer D."/>
            <person name="Gorecki P."/>
            <person name="Heitman J."/>
            <person name="Hesse C."/>
            <person name="Hori C."/>
            <person name="Igarashi K."/>
            <person name="Jurgens J.A."/>
            <person name="Kallen N."/>
            <person name="Kersten P."/>
            <person name="Kohler A."/>
            <person name="Kuees U."/>
            <person name="Kumar T.K.A."/>
            <person name="Kuo A."/>
            <person name="LaButti K."/>
            <person name="Larrondo L.F."/>
            <person name="Lindquist E."/>
            <person name="Ling A."/>
            <person name="Lombard V."/>
            <person name="Lucas S."/>
            <person name="Lundell T."/>
            <person name="Martin R."/>
            <person name="McLaughlin D.J."/>
            <person name="Morgenstern I."/>
            <person name="Morin E."/>
            <person name="Murat C."/>
            <person name="Nagy L.G."/>
            <person name="Nolan M."/>
            <person name="Ohm R.A."/>
            <person name="Patyshakuliyeva A."/>
            <person name="Rokas A."/>
            <person name="Ruiz-Duenas F.J."/>
            <person name="Sabat G."/>
            <person name="Salamov A."/>
            <person name="Samejima M."/>
            <person name="Schmutz J."/>
            <person name="Slot J.C."/>
            <person name="St John F."/>
            <person name="Stenlid J."/>
            <person name="Sun H."/>
            <person name="Sun S."/>
            <person name="Syed K."/>
            <person name="Tsang A."/>
            <person name="Wiebenga A."/>
            <person name="Young D."/>
            <person name="Pisabarro A."/>
            <person name="Eastwood D.C."/>
            <person name="Martin F."/>
            <person name="Cullen D."/>
            <person name="Grigoriev I.V."/>
            <person name="Hibbett D.S."/>
        </authorList>
    </citation>
    <scope>NUCLEOTIDE SEQUENCE [LARGE SCALE GENOMIC DNA]</scope>
    <source>
        <strain evidence="2 3">DJM-731 SS1</strain>
    </source>
</reference>
<dbReference type="Proteomes" id="UP000030653">
    <property type="component" value="Unassembled WGS sequence"/>
</dbReference>